<evidence type="ECO:0000313" key="2">
    <source>
        <dbReference type="Proteomes" id="UP000003340"/>
    </source>
</evidence>
<accession>C0EDK4</accession>
<dbReference type="AlphaFoldDB" id="C0EDK4"/>
<sequence>MSPISINKYNRRRRNFDKIDCDFYRFLEGGPVAVNQNQTSYLPSCSLVEICNAELDFEHF</sequence>
<name>C0EDK4_9FIRM</name>
<dbReference type="HOGENOM" id="CLU_2933169_0_0_9"/>
<dbReference type="Proteomes" id="UP000003340">
    <property type="component" value="Unassembled WGS sequence"/>
</dbReference>
<proteinExistence type="predicted"/>
<comment type="caution">
    <text evidence="1">The sequence shown here is derived from an EMBL/GenBank/DDBJ whole genome shotgun (WGS) entry which is preliminary data.</text>
</comment>
<protein>
    <submittedName>
        <fullName evidence="1">Uncharacterized protein</fullName>
    </submittedName>
</protein>
<organism evidence="1 2">
    <name type="scientific">[Clostridium] methylpentosum DSM 5476</name>
    <dbReference type="NCBI Taxonomy" id="537013"/>
    <lineage>
        <taxon>Bacteria</taxon>
        <taxon>Bacillati</taxon>
        <taxon>Bacillota</taxon>
        <taxon>Clostridia</taxon>
        <taxon>Eubacteriales</taxon>
        <taxon>Oscillospiraceae</taxon>
        <taxon>Oscillospiraceae incertae sedis</taxon>
    </lineage>
</organism>
<evidence type="ECO:0000313" key="1">
    <source>
        <dbReference type="EMBL" id="EEG30411.1"/>
    </source>
</evidence>
<gene>
    <name evidence="1" type="ORF">CLOSTMETH_01931</name>
</gene>
<reference evidence="1 2" key="1">
    <citation type="submission" date="2009-01" db="EMBL/GenBank/DDBJ databases">
        <authorList>
            <person name="Fulton L."/>
            <person name="Clifton S."/>
            <person name="Fulton B."/>
            <person name="Xu J."/>
            <person name="Minx P."/>
            <person name="Pepin K.H."/>
            <person name="Johnson M."/>
            <person name="Bhonagiri V."/>
            <person name="Nash W.E."/>
            <person name="Mardis E.R."/>
            <person name="Wilson R.K."/>
        </authorList>
    </citation>
    <scope>NUCLEOTIDE SEQUENCE [LARGE SCALE GENOMIC DNA]</scope>
    <source>
        <strain evidence="1 2">DSM 5476</strain>
    </source>
</reference>
<dbReference type="EMBL" id="ACEC01000064">
    <property type="protein sequence ID" value="EEG30411.1"/>
    <property type="molecule type" value="Genomic_DNA"/>
</dbReference>
<dbReference type="STRING" id="537013.CLOSTMETH_01931"/>
<reference evidence="1 2" key="2">
    <citation type="submission" date="2009-02" db="EMBL/GenBank/DDBJ databases">
        <title>Draft genome sequence of Clostridium methylpentosum (DSM 5476).</title>
        <authorList>
            <person name="Sudarsanam P."/>
            <person name="Ley R."/>
            <person name="Guruge J."/>
            <person name="Turnbaugh P.J."/>
            <person name="Mahowald M."/>
            <person name="Liep D."/>
            <person name="Gordon J."/>
        </authorList>
    </citation>
    <scope>NUCLEOTIDE SEQUENCE [LARGE SCALE GENOMIC DNA]</scope>
    <source>
        <strain evidence="1 2">DSM 5476</strain>
    </source>
</reference>
<keyword evidence="2" id="KW-1185">Reference proteome</keyword>